<gene>
    <name evidence="1" type="ORF">PHYPA_019819</name>
</gene>
<name>A0A2K1JDD0_PHYPA</name>
<accession>A0A2K1JDD0</accession>
<protein>
    <submittedName>
        <fullName evidence="1 2">Uncharacterized protein</fullName>
    </submittedName>
</protein>
<dbReference type="InParanoid" id="A0A2K1JDD0"/>
<sequence>MVADTVHAVRLKYAAKNRVMEFHGNYFKRLQNVSNALKQSCSFTMFTTLSTLGDSQHLAQRRSKQSNHTLHSIDHPTAELRDLRVECHTFPSQLYPVISILDAFRNYAT</sequence>
<dbReference type="AlphaFoldDB" id="A0A2K1JDD0"/>
<reference evidence="1 3" key="1">
    <citation type="journal article" date="2008" name="Science">
        <title>The Physcomitrella genome reveals evolutionary insights into the conquest of land by plants.</title>
        <authorList>
            <person name="Rensing S."/>
            <person name="Lang D."/>
            <person name="Zimmer A."/>
            <person name="Terry A."/>
            <person name="Salamov A."/>
            <person name="Shapiro H."/>
            <person name="Nishiyama T."/>
            <person name="Perroud P.-F."/>
            <person name="Lindquist E."/>
            <person name="Kamisugi Y."/>
            <person name="Tanahashi T."/>
            <person name="Sakakibara K."/>
            <person name="Fujita T."/>
            <person name="Oishi K."/>
            <person name="Shin-I T."/>
            <person name="Kuroki Y."/>
            <person name="Toyoda A."/>
            <person name="Suzuki Y."/>
            <person name="Hashimoto A."/>
            <person name="Yamaguchi K."/>
            <person name="Sugano A."/>
            <person name="Kohara Y."/>
            <person name="Fujiyama A."/>
            <person name="Anterola A."/>
            <person name="Aoki S."/>
            <person name="Ashton N."/>
            <person name="Barbazuk W.B."/>
            <person name="Barker E."/>
            <person name="Bennetzen J."/>
            <person name="Bezanilla M."/>
            <person name="Blankenship R."/>
            <person name="Cho S.H."/>
            <person name="Dutcher S."/>
            <person name="Estelle M."/>
            <person name="Fawcett J.A."/>
            <person name="Gundlach H."/>
            <person name="Hanada K."/>
            <person name="Heyl A."/>
            <person name="Hicks K.A."/>
            <person name="Hugh J."/>
            <person name="Lohr M."/>
            <person name="Mayer K."/>
            <person name="Melkozernov A."/>
            <person name="Murata T."/>
            <person name="Nelson D."/>
            <person name="Pils B."/>
            <person name="Prigge M."/>
            <person name="Reiss B."/>
            <person name="Renner T."/>
            <person name="Rombauts S."/>
            <person name="Rushton P."/>
            <person name="Sanderfoot A."/>
            <person name="Schween G."/>
            <person name="Shiu S.-H."/>
            <person name="Stueber K."/>
            <person name="Theodoulou F.L."/>
            <person name="Tu H."/>
            <person name="Van de Peer Y."/>
            <person name="Verrier P.J."/>
            <person name="Waters E."/>
            <person name="Wood A."/>
            <person name="Yang L."/>
            <person name="Cove D."/>
            <person name="Cuming A."/>
            <person name="Hasebe M."/>
            <person name="Lucas S."/>
            <person name="Mishler D.B."/>
            <person name="Reski R."/>
            <person name="Grigoriev I."/>
            <person name="Quatrano R.S."/>
            <person name="Boore J.L."/>
        </authorList>
    </citation>
    <scope>NUCLEOTIDE SEQUENCE [LARGE SCALE GENOMIC DNA]</scope>
    <source>
        <strain evidence="2 3">cv. Gransden 2004</strain>
    </source>
</reference>
<proteinExistence type="predicted"/>
<dbReference type="EnsemblPlants" id="Pp3c15_16430V3.1">
    <property type="protein sequence ID" value="PAC:32927421.CDS.1"/>
    <property type="gene ID" value="Pp3c15_16430"/>
</dbReference>
<reference evidence="2" key="3">
    <citation type="submission" date="2020-12" db="UniProtKB">
        <authorList>
            <consortium name="EnsemblPlants"/>
        </authorList>
    </citation>
    <scope>IDENTIFICATION</scope>
</reference>
<dbReference type="EMBL" id="ABEU02000015">
    <property type="protein sequence ID" value="PNR39541.1"/>
    <property type="molecule type" value="Genomic_DNA"/>
</dbReference>
<organism evidence="1">
    <name type="scientific">Physcomitrium patens</name>
    <name type="common">Spreading-leaved earth moss</name>
    <name type="synonym">Physcomitrella patens</name>
    <dbReference type="NCBI Taxonomy" id="3218"/>
    <lineage>
        <taxon>Eukaryota</taxon>
        <taxon>Viridiplantae</taxon>
        <taxon>Streptophyta</taxon>
        <taxon>Embryophyta</taxon>
        <taxon>Bryophyta</taxon>
        <taxon>Bryophytina</taxon>
        <taxon>Bryopsida</taxon>
        <taxon>Funariidae</taxon>
        <taxon>Funariales</taxon>
        <taxon>Funariaceae</taxon>
        <taxon>Physcomitrium</taxon>
    </lineage>
</organism>
<dbReference type="PaxDb" id="3218-PP1S248_29V6.1"/>
<dbReference type="Proteomes" id="UP000006727">
    <property type="component" value="Chromosome 15"/>
</dbReference>
<keyword evidence="3" id="KW-1185">Reference proteome</keyword>
<dbReference type="Gramene" id="Pp3c15_16430V3.1">
    <property type="protein sequence ID" value="PAC:32927421.CDS.1"/>
    <property type="gene ID" value="Pp3c15_16430"/>
</dbReference>
<evidence type="ECO:0000313" key="1">
    <source>
        <dbReference type="EMBL" id="PNR39541.1"/>
    </source>
</evidence>
<evidence type="ECO:0000313" key="3">
    <source>
        <dbReference type="Proteomes" id="UP000006727"/>
    </source>
</evidence>
<evidence type="ECO:0000313" key="2">
    <source>
        <dbReference type="EnsemblPlants" id="PAC:32927421.CDS.1"/>
    </source>
</evidence>
<reference evidence="1 3" key="2">
    <citation type="journal article" date="2018" name="Plant J.">
        <title>The Physcomitrella patens chromosome-scale assembly reveals moss genome structure and evolution.</title>
        <authorList>
            <person name="Lang D."/>
            <person name="Ullrich K.K."/>
            <person name="Murat F."/>
            <person name="Fuchs J."/>
            <person name="Jenkins J."/>
            <person name="Haas F.B."/>
            <person name="Piednoel M."/>
            <person name="Gundlach H."/>
            <person name="Van Bel M."/>
            <person name="Meyberg R."/>
            <person name="Vives C."/>
            <person name="Morata J."/>
            <person name="Symeonidi A."/>
            <person name="Hiss M."/>
            <person name="Muchero W."/>
            <person name="Kamisugi Y."/>
            <person name="Saleh O."/>
            <person name="Blanc G."/>
            <person name="Decker E.L."/>
            <person name="van Gessel N."/>
            <person name="Grimwood J."/>
            <person name="Hayes R.D."/>
            <person name="Graham S.W."/>
            <person name="Gunter L.E."/>
            <person name="McDaniel S.F."/>
            <person name="Hoernstein S.N.W."/>
            <person name="Larsson A."/>
            <person name="Li F.W."/>
            <person name="Perroud P.F."/>
            <person name="Phillips J."/>
            <person name="Ranjan P."/>
            <person name="Rokshar D.S."/>
            <person name="Rothfels C.J."/>
            <person name="Schneider L."/>
            <person name="Shu S."/>
            <person name="Stevenson D.W."/>
            <person name="Thummler F."/>
            <person name="Tillich M."/>
            <person name="Villarreal Aguilar J.C."/>
            <person name="Widiez T."/>
            <person name="Wong G.K."/>
            <person name="Wymore A."/>
            <person name="Zhang Y."/>
            <person name="Zimmer A.D."/>
            <person name="Quatrano R.S."/>
            <person name="Mayer K.F.X."/>
            <person name="Goodstein D."/>
            <person name="Casacuberta J.M."/>
            <person name="Vandepoele K."/>
            <person name="Reski R."/>
            <person name="Cuming A.C."/>
            <person name="Tuskan G.A."/>
            <person name="Maumus F."/>
            <person name="Salse J."/>
            <person name="Schmutz J."/>
            <person name="Rensing S.A."/>
        </authorList>
    </citation>
    <scope>NUCLEOTIDE SEQUENCE [LARGE SCALE GENOMIC DNA]</scope>
    <source>
        <strain evidence="2 3">cv. Gransden 2004</strain>
    </source>
</reference>